<reference evidence="1" key="1">
    <citation type="journal article" date="2014" name="Front. Microbiol.">
        <title>High frequency of phylogenetically diverse reductive dehalogenase-homologous genes in deep subseafloor sedimentary metagenomes.</title>
        <authorList>
            <person name="Kawai M."/>
            <person name="Futagami T."/>
            <person name="Toyoda A."/>
            <person name="Takaki Y."/>
            <person name="Nishi S."/>
            <person name="Hori S."/>
            <person name="Arai W."/>
            <person name="Tsubouchi T."/>
            <person name="Morono Y."/>
            <person name="Uchiyama I."/>
            <person name="Ito T."/>
            <person name="Fujiyama A."/>
            <person name="Inagaki F."/>
            <person name="Takami H."/>
        </authorList>
    </citation>
    <scope>NUCLEOTIDE SEQUENCE</scope>
    <source>
        <strain evidence="1">Expedition CK06-06</strain>
    </source>
</reference>
<proteinExistence type="predicted"/>
<accession>X1A7C7</accession>
<evidence type="ECO:0000313" key="1">
    <source>
        <dbReference type="EMBL" id="GAG78075.1"/>
    </source>
</evidence>
<dbReference type="EMBL" id="BART01009566">
    <property type="protein sequence ID" value="GAG78075.1"/>
    <property type="molecule type" value="Genomic_DNA"/>
</dbReference>
<organism evidence="1">
    <name type="scientific">marine sediment metagenome</name>
    <dbReference type="NCBI Taxonomy" id="412755"/>
    <lineage>
        <taxon>unclassified sequences</taxon>
        <taxon>metagenomes</taxon>
        <taxon>ecological metagenomes</taxon>
    </lineage>
</organism>
<comment type="caution">
    <text evidence="1">The sequence shown here is derived from an EMBL/GenBank/DDBJ whole genome shotgun (WGS) entry which is preliminary data.</text>
</comment>
<dbReference type="AlphaFoldDB" id="X1A7C7"/>
<sequence length="151" mass="17222">EIIEGEPGKPVMNLCIFGDMFPGVIEGQLFEGLTLLKGGDYFDYFGFIHAGTPSVIKDNAQTFVDNLAKIGAKEIICYHDDCYAMLVNKVKEYKITLPFKPIHIIEYLRDYVKEHENQIKKLNIKIAYHPLYNSATLNTVVFKLSCCFFKS</sequence>
<gene>
    <name evidence="1" type="ORF">S01H4_21161</name>
</gene>
<protein>
    <submittedName>
        <fullName evidence="1">Uncharacterized protein</fullName>
    </submittedName>
</protein>
<name>X1A7C7_9ZZZZ</name>
<feature type="non-terminal residue" evidence="1">
    <location>
        <position position="1"/>
    </location>
</feature>